<reference evidence="2 3" key="1">
    <citation type="journal article" date="2015" name="Mol. Plant Microbe Interact.">
        <title>Comparative Genomic Analysis of Pseudomonas chlororaphis PCL1606 Reveals New Insight into Antifungal Compounds Involved in Biocontrol.</title>
        <authorList>
            <person name="Calderon C.E."/>
            <person name="Ramos C."/>
            <person name="de Vicente A."/>
            <person name="Cazorla F.M."/>
        </authorList>
    </citation>
    <scope>NUCLEOTIDE SEQUENCE [LARGE SCALE GENOMIC DNA]</scope>
    <source>
        <strain evidence="2 3">PCL1606</strain>
    </source>
</reference>
<accession>A0A0D5Y0Y3</accession>
<dbReference type="Proteomes" id="UP000032748">
    <property type="component" value="Chromosome"/>
</dbReference>
<proteinExistence type="predicted"/>
<dbReference type="OrthoDB" id="7000909at2"/>
<dbReference type="Pfam" id="PF24745">
    <property type="entry name" value="DUF7693"/>
    <property type="match status" value="1"/>
</dbReference>
<sequence length="105" mass="11764">MPSPPALTAREICQVLRELALGTRSLGPSSHRVATADHDWQVLLEVDGWSLALVNQGQTLSHCERCRAPDGRVETLDAWPRYGTDPVKLLSTWEHEQLQRLLQAL</sequence>
<organism evidence="2 3">
    <name type="scientific">Pseudomonas chlororaphis</name>
    <dbReference type="NCBI Taxonomy" id="587753"/>
    <lineage>
        <taxon>Bacteria</taxon>
        <taxon>Pseudomonadati</taxon>
        <taxon>Pseudomonadota</taxon>
        <taxon>Gammaproteobacteria</taxon>
        <taxon>Pseudomonadales</taxon>
        <taxon>Pseudomonadaceae</taxon>
        <taxon>Pseudomonas</taxon>
    </lineage>
</organism>
<evidence type="ECO:0000259" key="1">
    <source>
        <dbReference type="Pfam" id="PF24745"/>
    </source>
</evidence>
<dbReference type="KEGG" id="pcz:PCL1606_35250"/>
<dbReference type="EMBL" id="CP011110">
    <property type="protein sequence ID" value="AKA24976.1"/>
    <property type="molecule type" value="Genomic_DNA"/>
</dbReference>
<protein>
    <recommendedName>
        <fullName evidence="1">DUF7693 domain-containing protein</fullName>
    </recommendedName>
</protein>
<dbReference type="RefSeq" id="WP_045883751.1">
    <property type="nucleotide sequence ID" value="NZ_CP011110.1"/>
</dbReference>
<dbReference type="PATRIC" id="fig|587753.10.peg.3512"/>
<dbReference type="AlphaFoldDB" id="A0A0D5Y0Y3"/>
<feature type="domain" description="DUF7693" evidence="1">
    <location>
        <begin position="7"/>
        <end position="103"/>
    </location>
</feature>
<dbReference type="InterPro" id="IPR056110">
    <property type="entry name" value="DUF7693"/>
</dbReference>
<name>A0A0D5Y0Y3_9PSED</name>
<gene>
    <name evidence="2" type="ORF">PCL1606_35250</name>
</gene>
<evidence type="ECO:0000313" key="3">
    <source>
        <dbReference type="Proteomes" id="UP000032748"/>
    </source>
</evidence>
<evidence type="ECO:0000313" key="2">
    <source>
        <dbReference type="EMBL" id="AKA24976.1"/>
    </source>
</evidence>